<reference evidence="1 2" key="1">
    <citation type="journal article" date="2013" name="Mar. Genomics">
        <title>Expression of sulfatases in Rhodopirellula baltica and the diversity of sulfatases in the genus Rhodopirellula.</title>
        <authorList>
            <person name="Wegner C.E."/>
            <person name="Richter-Heitmann T."/>
            <person name="Klindworth A."/>
            <person name="Klockow C."/>
            <person name="Richter M."/>
            <person name="Achstetter T."/>
            <person name="Glockner F.O."/>
            <person name="Harder J."/>
        </authorList>
    </citation>
    <scope>NUCLEOTIDE SEQUENCE [LARGE SCALE GENOMIC DNA]</scope>
    <source>
        <strain evidence="1 2">SM1</strain>
    </source>
</reference>
<dbReference type="Proteomes" id="UP000011991">
    <property type="component" value="Unassembled WGS sequence"/>
</dbReference>
<name>M5RQB7_9BACT</name>
<sequence length="71" mass="7740">MLLDRVAVNQCPLDAYINADGVLQRTPEQRVVHIPTPKVFNNKAQGRVAHPGFAIPPHTADPNGVEQLCSL</sequence>
<gene>
    <name evidence="1" type="ORF">RMSM_01533</name>
</gene>
<keyword evidence="2" id="KW-1185">Reference proteome</keyword>
<accession>M5RQB7</accession>
<protein>
    <submittedName>
        <fullName evidence="1">Uncharacterized protein</fullName>
    </submittedName>
</protein>
<dbReference type="AlphaFoldDB" id="M5RQB7"/>
<dbReference type="EMBL" id="ANOG01000234">
    <property type="protein sequence ID" value="EMI21533.1"/>
    <property type="molecule type" value="Genomic_DNA"/>
</dbReference>
<evidence type="ECO:0000313" key="1">
    <source>
        <dbReference type="EMBL" id="EMI21533.1"/>
    </source>
</evidence>
<proteinExistence type="predicted"/>
<comment type="caution">
    <text evidence="1">The sequence shown here is derived from an EMBL/GenBank/DDBJ whole genome shotgun (WGS) entry which is preliminary data.</text>
</comment>
<organism evidence="1 2">
    <name type="scientific">Rhodopirellula maiorica SM1</name>
    <dbReference type="NCBI Taxonomy" id="1265738"/>
    <lineage>
        <taxon>Bacteria</taxon>
        <taxon>Pseudomonadati</taxon>
        <taxon>Planctomycetota</taxon>
        <taxon>Planctomycetia</taxon>
        <taxon>Pirellulales</taxon>
        <taxon>Pirellulaceae</taxon>
        <taxon>Novipirellula</taxon>
    </lineage>
</organism>
<evidence type="ECO:0000313" key="2">
    <source>
        <dbReference type="Proteomes" id="UP000011991"/>
    </source>
</evidence>